<feature type="compositionally biased region" description="Polar residues" evidence="1">
    <location>
        <begin position="44"/>
        <end position="53"/>
    </location>
</feature>
<organism evidence="2 3">
    <name type="scientific">Araneus ventricosus</name>
    <name type="common">Orbweaver spider</name>
    <name type="synonym">Epeira ventricosa</name>
    <dbReference type="NCBI Taxonomy" id="182803"/>
    <lineage>
        <taxon>Eukaryota</taxon>
        <taxon>Metazoa</taxon>
        <taxon>Ecdysozoa</taxon>
        <taxon>Arthropoda</taxon>
        <taxon>Chelicerata</taxon>
        <taxon>Arachnida</taxon>
        <taxon>Araneae</taxon>
        <taxon>Araneomorphae</taxon>
        <taxon>Entelegynae</taxon>
        <taxon>Araneoidea</taxon>
        <taxon>Araneidae</taxon>
        <taxon>Araneus</taxon>
    </lineage>
</organism>
<accession>A0A4Y2C641</accession>
<dbReference type="Proteomes" id="UP000499080">
    <property type="component" value="Unassembled WGS sequence"/>
</dbReference>
<reference evidence="2 3" key="1">
    <citation type="journal article" date="2019" name="Sci. Rep.">
        <title>Orb-weaving spider Araneus ventricosus genome elucidates the spidroin gene catalogue.</title>
        <authorList>
            <person name="Kono N."/>
            <person name="Nakamura H."/>
            <person name="Ohtoshi R."/>
            <person name="Moran D.A.P."/>
            <person name="Shinohara A."/>
            <person name="Yoshida Y."/>
            <person name="Fujiwara M."/>
            <person name="Mori M."/>
            <person name="Tomita M."/>
            <person name="Arakawa K."/>
        </authorList>
    </citation>
    <scope>NUCLEOTIDE SEQUENCE [LARGE SCALE GENOMIC DNA]</scope>
</reference>
<dbReference type="AlphaFoldDB" id="A0A4Y2C641"/>
<feature type="region of interest" description="Disordered" evidence="1">
    <location>
        <begin position="30"/>
        <end position="123"/>
    </location>
</feature>
<gene>
    <name evidence="2" type="ORF">AVEN_162828_1</name>
</gene>
<feature type="compositionally biased region" description="Basic and acidic residues" evidence="1">
    <location>
        <begin position="62"/>
        <end position="77"/>
    </location>
</feature>
<protein>
    <submittedName>
        <fullName evidence="2">Uncharacterized protein</fullName>
    </submittedName>
</protein>
<comment type="caution">
    <text evidence="2">The sequence shown here is derived from an EMBL/GenBank/DDBJ whole genome shotgun (WGS) entry which is preliminary data.</text>
</comment>
<proteinExistence type="predicted"/>
<keyword evidence="3" id="KW-1185">Reference proteome</keyword>
<evidence type="ECO:0000313" key="3">
    <source>
        <dbReference type="Proteomes" id="UP000499080"/>
    </source>
</evidence>
<name>A0A4Y2C641_ARAVE</name>
<evidence type="ECO:0000256" key="1">
    <source>
        <dbReference type="SAM" id="MobiDB-lite"/>
    </source>
</evidence>
<dbReference type="EMBL" id="BGPR01000151">
    <property type="protein sequence ID" value="GBL99818.1"/>
    <property type="molecule type" value="Genomic_DNA"/>
</dbReference>
<sequence length="123" mass="13799">MWDYLPSKSRYFAGSASILSLLAVEDPRSKSRSSHLILHPELPSSPSIMSSNPKKGFSPSPKTDRSLVKTNSRDRQPPRTFSKSVRDDAKIVNHPRKFLETQRGGPSIRKRWSHATAPNGEET</sequence>
<evidence type="ECO:0000313" key="2">
    <source>
        <dbReference type="EMBL" id="GBL99818.1"/>
    </source>
</evidence>